<name>A0A6H2A4U0_9ZZZZ</name>
<reference evidence="1" key="1">
    <citation type="submission" date="2020-03" db="EMBL/GenBank/DDBJ databases">
        <title>The deep terrestrial virosphere.</title>
        <authorList>
            <person name="Holmfeldt K."/>
            <person name="Nilsson E."/>
            <person name="Simone D."/>
            <person name="Lopez-Fernandez M."/>
            <person name="Wu X."/>
            <person name="de Brujin I."/>
            <person name="Lundin D."/>
            <person name="Andersson A."/>
            <person name="Bertilsson S."/>
            <person name="Dopson M."/>
        </authorList>
    </citation>
    <scope>NUCLEOTIDE SEQUENCE</scope>
    <source>
        <strain evidence="1">TM448A05251</strain>
    </source>
</reference>
<accession>A0A6H2A4U0</accession>
<protein>
    <submittedName>
        <fullName evidence="1">Uncharacterized protein</fullName>
    </submittedName>
</protein>
<organism evidence="1">
    <name type="scientific">viral metagenome</name>
    <dbReference type="NCBI Taxonomy" id="1070528"/>
    <lineage>
        <taxon>unclassified sequences</taxon>
        <taxon>metagenomes</taxon>
        <taxon>organismal metagenomes</taxon>
    </lineage>
</organism>
<proteinExistence type="predicted"/>
<dbReference type="AlphaFoldDB" id="A0A6H2A4U0"/>
<dbReference type="EMBL" id="MT144516">
    <property type="protein sequence ID" value="QJA54545.1"/>
    <property type="molecule type" value="Genomic_DNA"/>
</dbReference>
<gene>
    <name evidence="1" type="ORF">TM448A05251_0005</name>
</gene>
<evidence type="ECO:0000313" key="1">
    <source>
        <dbReference type="EMBL" id="QJA54545.1"/>
    </source>
</evidence>
<sequence length="74" mass="8524">MRTNIKTERRTFSLHEISEEEGIILRALLNLSEEGVLKKLNGDKLYWNDSISEEVAVKIGVELCEKIMDMVDTQ</sequence>